<dbReference type="InterPro" id="IPR001173">
    <property type="entry name" value="Glyco_trans_2-like"/>
</dbReference>
<keyword evidence="3" id="KW-1185">Reference proteome</keyword>
<dbReference type="PANTHER" id="PTHR22916:SF67">
    <property type="entry name" value="COLANIC ACID BIOSYNTHESIS GLYCOSYL TRANSFERASE WCAE-RELATED"/>
    <property type="match status" value="1"/>
</dbReference>
<dbReference type="Gene3D" id="3.90.550.10">
    <property type="entry name" value="Spore Coat Polysaccharide Biosynthesis Protein SpsA, Chain A"/>
    <property type="match status" value="1"/>
</dbReference>
<dbReference type="EMBL" id="JAPJDA010000006">
    <property type="protein sequence ID" value="MCX2837488.1"/>
    <property type="molecule type" value="Genomic_DNA"/>
</dbReference>
<protein>
    <submittedName>
        <fullName evidence="2">Glycosyltransferase family 2 protein</fullName>
    </submittedName>
</protein>
<evidence type="ECO:0000313" key="3">
    <source>
        <dbReference type="Proteomes" id="UP001148482"/>
    </source>
</evidence>
<dbReference type="AlphaFoldDB" id="A0A9X3I0J1"/>
<dbReference type="PANTHER" id="PTHR22916">
    <property type="entry name" value="GLYCOSYLTRANSFERASE"/>
    <property type="match status" value="1"/>
</dbReference>
<name>A0A9X3I0J1_9FLAO</name>
<sequence length="262" mass="30768">MRNPCLLSIITVNLNNLEGLKRTMQSVFEQTWQEFEYIVIDGGSNDGSKKYLEENSAKIDYWTSEPDNGIYSGMNKGIQVAKGEYLLFLNSGDHFHSKKILFEIKDEVIFFDVIYFNIETRKDQVANQITYPSDLRFSFFINATICHQAILLKRKMFKVVGPFDENLRITSDWKFLILALFKYNCSYRKINRTLSVFYLDGISSKEKNYKKILQERKSVLATHFDPFLSDYKELKHKEETLSSLRKSRKIKLLVKLGLLNRF</sequence>
<reference evidence="2" key="1">
    <citation type="submission" date="2022-11" db="EMBL/GenBank/DDBJ databases">
        <title>Salinimicrobium profundisediminis sp. nov., isolated from deep-sea sediment of the Mariana Trench.</title>
        <authorList>
            <person name="Fu H."/>
        </authorList>
    </citation>
    <scope>NUCLEOTIDE SEQUENCE</scope>
    <source>
        <strain evidence="2">MT39</strain>
    </source>
</reference>
<accession>A0A9X3I0J1</accession>
<proteinExistence type="predicted"/>
<evidence type="ECO:0000259" key="1">
    <source>
        <dbReference type="Pfam" id="PF00535"/>
    </source>
</evidence>
<comment type="caution">
    <text evidence="2">The sequence shown here is derived from an EMBL/GenBank/DDBJ whole genome shotgun (WGS) entry which is preliminary data.</text>
</comment>
<gene>
    <name evidence="2" type="ORF">OQ279_04925</name>
</gene>
<organism evidence="2 3">
    <name type="scientific">Salinimicrobium profundisediminis</name>
    <dbReference type="NCBI Taxonomy" id="2994553"/>
    <lineage>
        <taxon>Bacteria</taxon>
        <taxon>Pseudomonadati</taxon>
        <taxon>Bacteroidota</taxon>
        <taxon>Flavobacteriia</taxon>
        <taxon>Flavobacteriales</taxon>
        <taxon>Flavobacteriaceae</taxon>
        <taxon>Salinimicrobium</taxon>
    </lineage>
</organism>
<feature type="domain" description="Glycosyltransferase 2-like" evidence="1">
    <location>
        <begin position="8"/>
        <end position="158"/>
    </location>
</feature>
<dbReference type="Proteomes" id="UP001148482">
    <property type="component" value="Unassembled WGS sequence"/>
</dbReference>
<dbReference type="CDD" id="cd06433">
    <property type="entry name" value="GT_2_WfgS_like"/>
    <property type="match status" value="1"/>
</dbReference>
<dbReference type="InterPro" id="IPR029044">
    <property type="entry name" value="Nucleotide-diphossugar_trans"/>
</dbReference>
<evidence type="ECO:0000313" key="2">
    <source>
        <dbReference type="EMBL" id="MCX2837488.1"/>
    </source>
</evidence>
<dbReference type="RefSeq" id="WP_266068720.1">
    <property type="nucleotide sequence ID" value="NZ_JAPJDA010000006.1"/>
</dbReference>
<dbReference type="Pfam" id="PF00535">
    <property type="entry name" value="Glycos_transf_2"/>
    <property type="match status" value="1"/>
</dbReference>
<dbReference type="GO" id="GO:0016758">
    <property type="term" value="F:hexosyltransferase activity"/>
    <property type="evidence" value="ECO:0007669"/>
    <property type="project" value="UniProtKB-ARBA"/>
</dbReference>
<dbReference type="SUPFAM" id="SSF53448">
    <property type="entry name" value="Nucleotide-diphospho-sugar transferases"/>
    <property type="match status" value="1"/>
</dbReference>